<dbReference type="Proteomes" id="UP000677913">
    <property type="component" value="Unassembled WGS sequence"/>
</dbReference>
<sequence>MGSSFRVELEELEAVRAKLQALLQDHFQAPASPLAVNTFHNNTASDIQQTAAPGGIKRAESGDGSSNFGLTNDGLEAAWRLNSANGQVQQAIYGLISEVNQKISDLHDRIQKTHQLYSTTENNLHLDMTQVQKST</sequence>
<protein>
    <submittedName>
        <fullName evidence="2">Uncharacterized protein</fullName>
    </submittedName>
</protein>
<dbReference type="AlphaFoldDB" id="A0A8J8BBN1"/>
<accession>A0A8J8BBN1</accession>
<name>A0A8J8BBN1_9ACTN</name>
<evidence type="ECO:0000313" key="2">
    <source>
        <dbReference type="EMBL" id="MBS2963293.1"/>
    </source>
</evidence>
<dbReference type="RefSeq" id="WP_211466854.1">
    <property type="nucleotide sequence ID" value="NZ_JAGSXH010000024.1"/>
</dbReference>
<comment type="caution">
    <text evidence="2">The sequence shown here is derived from an EMBL/GenBank/DDBJ whole genome shotgun (WGS) entry which is preliminary data.</text>
</comment>
<reference evidence="2" key="1">
    <citation type="submission" date="2021-04" db="EMBL/GenBank/DDBJ databases">
        <title>Genome based classification of Actinospica acidithermotolerans sp. nov., an actinobacterium isolated from an Indonesian hot spring.</title>
        <authorList>
            <person name="Kusuma A.B."/>
            <person name="Putra K.E."/>
            <person name="Nafisah S."/>
            <person name="Loh J."/>
            <person name="Nouioui I."/>
            <person name="Goodfellow M."/>
        </authorList>
    </citation>
    <scope>NUCLEOTIDE SEQUENCE</scope>
    <source>
        <strain evidence="2">DSM 45618</strain>
    </source>
</reference>
<dbReference type="EMBL" id="JAGSXH010000024">
    <property type="protein sequence ID" value="MBS2963293.1"/>
    <property type="molecule type" value="Genomic_DNA"/>
</dbReference>
<evidence type="ECO:0000256" key="1">
    <source>
        <dbReference type="SAM" id="MobiDB-lite"/>
    </source>
</evidence>
<organism evidence="2 3">
    <name type="scientific">Actinocrinis puniceicyclus</name>
    <dbReference type="NCBI Taxonomy" id="977794"/>
    <lineage>
        <taxon>Bacteria</taxon>
        <taxon>Bacillati</taxon>
        <taxon>Actinomycetota</taxon>
        <taxon>Actinomycetes</taxon>
        <taxon>Catenulisporales</taxon>
        <taxon>Actinospicaceae</taxon>
        <taxon>Actinocrinis</taxon>
    </lineage>
</organism>
<feature type="region of interest" description="Disordered" evidence="1">
    <location>
        <begin position="45"/>
        <end position="68"/>
    </location>
</feature>
<keyword evidence="3" id="KW-1185">Reference proteome</keyword>
<proteinExistence type="predicted"/>
<gene>
    <name evidence="2" type="ORF">KGA66_09570</name>
</gene>
<evidence type="ECO:0000313" key="3">
    <source>
        <dbReference type="Proteomes" id="UP000677913"/>
    </source>
</evidence>